<sequence length="503" mass="54012">MHQSLTRRSFLGASLATATTAALAACSGPSSSSGSVVRIMPTDPMIARFEAKRAATGRTTSQQLTAGTFAASIAGTAVTTWGYNGALNGPLIRAQVGDLLDVALTNALTEATTVHWHGLALRNDADGVPVLTQKPVLADADYSYQFRLNRPGTYWYHSHVDTQRERALYGALIIDDPKEPLLYDQEWVIVLDDWLDGITGTPEEVLEELSMGTGMAGMDMGASMKHMLAGSKSDYLGGDAGDVKIPVHLLNGKAAQDAEVIQSSPGSRIRLRIINAAGDTAYRVGVPGQKITLTHSDGFPVRQQEVDAVVLGMGERIDALLTVKDGYTPLLALPEGKDGSAYGVISTSGVGAAPAAADLPTVLKGTVTDGGRLKADDSVLFEKKAPDRTHTMRLTGSMEKYDWGINGRSFDMDKPFEGAFDISLKDRVQVKFVNDTTMWHPMHMHGHTFQVSGGGARKDTVIVRPKETVTVEFDADNPGQWIAHCHNAYHAARGMIGLFSYVR</sequence>
<dbReference type="AlphaFoldDB" id="A0A4R9BFJ0"/>
<evidence type="ECO:0000256" key="1">
    <source>
        <dbReference type="ARBA" id="ARBA00022723"/>
    </source>
</evidence>
<evidence type="ECO:0000259" key="5">
    <source>
        <dbReference type="Pfam" id="PF00394"/>
    </source>
</evidence>
<dbReference type="InterPro" id="IPR001117">
    <property type="entry name" value="Cu-oxidase_2nd"/>
</dbReference>
<dbReference type="Pfam" id="PF07731">
    <property type="entry name" value="Cu-oxidase_2"/>
    <property type="match status" value="1"/>
</dbReference>
<dbReference type="SUPFAM" id="SSF49503">
    <property type="entry name" value="Cupredoxins"/>
    <property type="match status" value="3"/>
</dbReference>
<evidence type="ECO:0000259" key="7">
    <source>
        <dbReference type="Pfam" id="PF07732"/>
    </source>
</evidence>
<dbReference type="Pfam" id="PF07732">
    <property type="entry name" value="Cu-oxidase_3"/>
    <property type="match status" value="1"/>
</dbReference>
<dbReference type="PROSITE" id="PS51318">
    <property type="entry name" value="TAT"/>
    <property type="match status" value="1"/>
</dbReference>
<keyword evidence="3" id="KW-0186">Copper</keyword>
<dbReference type="InterPro" id="IPR008972">
    <property type="entry name" value="Cupredoxin"/>
</dbReference>
<feature type="domain" description="Plastocyanin-like" evidence="7">
    <location>
        <begin position="74"/>
        <end position="178"/>
    </location>
</feature>
<dbReference type="GO" id="GO:0016491">
    <property type="term" value="F:oxidoreductase activity"/>
    <property type="evidence" value="ECO:0007669"/>
    <property type="project" value="UniProtKB-KW"/>
</dbReference>
<dbReference type="Proteomes" id="UP000298313">
    <property type="component" value="Unassembled WGS sequence"/>
</dbReference>
<protein>
    <submittedName>
        <fullName evidence="8">Multicopper oxidase family protein</fullName>
    </submittedName>
</protein>
<evidence type="ECO:0000259" key="6">
    <source>
        <dbReference type="Pfam" id="PF07731"/>
    </source>
</evidence>
<dbReference type="RefSeq" id="WP_134522428.1">
    <property type="nucleotide sequence ID" value="NZ_SOHH01000032.1"/>
</dbReference>
<evidence type="ECO:0000256" key="3">
    <source>
        <dbReference type="ARBA" id="ARBA00023008"/>
    </source>
</evidence>
<dbReference type="EMBL" id="SOHH01000032">
    <property type="protein sequence ID" value="TFD81584.1"/>
    <property type="molecule type" value="Genomic_DNA"/>
</dbReference>
<dbReference type="InterPro" id="IPR045087">
    <property type="entry name" value="Cu-oxidase_fam"/>
</dbReference>
<keyword evidence="2" id="KW-0560">Oxidoreductase</keyword>
<organism evidence="8 9">
    <name type="scientific">Cryobacterium fucosi</name>
    <dbReference type="NCBI Taxonomy" id="1259157"/>
    <lineage>
        <taxon>Bacteria</taxon>
        <taxon>Bacillati</taxon>
        <taxon>Actinomycetota</taxon>
        <taxon>Actinomycetes</taxon>
        <taxon>Micrococcales</taxon>
        <taxon>Microbacteriaceae</taxon>
        <taxon>Cryobacterium</taxon>
    </lineage>
</organism>
<dbReference type="PROSITE" id="PS51257">
    <property type="entry name" value="PROKAR_LIPOPROTEIN"/>
    <property type="match status" value="1"/>
</dbReference>
<comment type="caution">
    <text evidence="8">The sequence shown here is derived from an EMBL/GenBank/DDBJ whole genome shotgun (WGS) entry which is preliminary data.</text>
</comment>
<dbReference type="InterPro" id="IPR011706">
    <property type="entry name" value="Cu-oxidase_C"/>
</dbReference>
<keyword evidence="1" id="KW-0479">Metal-binding</keyword>
<keyword evidence="9" id="KW-1185">Reference proteome</keyword>
<dbReference type="PANTHER" id="PTHR11709:SF394">
    <property type="entry name" value="FI03373P-RELATED"/>
    <property type="match status" value="1"/>
</dbReference>
<feature type="signal peptide" evidence="4">
    <location>
        <begin position="1"/>
        <end position="24"/>
    </location>
</feature>
<proteinExistence type="predicted"/>
<feature type="chain" id="PRO_5020755769" evidence="4">
    <location>
        <begin position="25"/>
        <end position="503"/>
    </location>
</feature>
<dbReference type="CDD" id="cd13896">
    <property type="entry name" value="CuRO_3_CopA"/>
    <property type="match status" value="1"/>
</dbReference>
<gene>
    <name evidence="8" type="ORF">E3T48_03255</name>
</gene>
<dbReference type="OrthoDB" id="345021at2"/>
<feature type="domain" description="Plastocyanin-like" evidence="5">
    <location>
        <begin position="186"/>
        <end position="325"/>
    </location>
</feature>
<feature type="domain" description="Plastocyanin-like" evidence="6">
    <location>
        <begin position="387"/>
        <end position="499"/>
    </location>
</feature>
<dbReference type="PANTHER" id="PTHR11709">
    <property type="entry name" value="MULTI-COPPER OXIDASE"/>
    <property type="match status" value="1"/>
</dbReference>
<dbReference type="CDD" id="cd13861">
    <property type="entry name" value="CuRO_1_CumA_like"/>
    <property type="match status" value="1"/>
</dbReference>
<keyword evidence="4" id="KW-0732">Signal</keyword>
<dbReference type="PROSITE" id="PS00080">
    <property type="entry name" value="MULTICOPPER_OXIDASE2"/>
    <property type="match status" value="1"/>
</dbReference>
<dbReference type="Pfam" id="PF00394">
    <property type="entry name" value="Cu-oxidase"/>
    <property type="match status" value="1"/>
</dbReference>
<dbReference type="InterPro" id="IPR002355">
    <property type="entry name" value="Cu_oxidase_Cu_BS"/>
</dbReference>
<accession>A0A4R9BFJ0</accession>
<reference evidence="8 9" key="1">
    <citation type="submission" date="2019-03" db="EMBL/GenBank/DDBJ databases">
        <title>Genomics of glacier-inhabiting Cryobacterium strains.</title>
        <authorList>
            <person name="Liu Q."/>
            <person name="Xin Y.-H."/>
        </authorList>
    </citation>
    <scope>NUCLEOTIDE SEQUENCE [LARGE SCALE GENOMIC DNA]</scope>
    <source>
        <strain evidence="8 9">Hh4</strain>
    </source>
</reference>
<dbReference type="GO" id="GO:0005507">
    <property type="term" value="F:copper ion binding"/>
    <property type="evidence" value="ECO:0007669"/>
    <property type="project" value="InterPro"/>
</dbReference>
<evidence type="ECO:0000256" key="2">
    <source>
        <dbReference type="ARBA" id="ARBA00023002"/>
    </source>
</evidence>
<evidence type="ECO:0000313" key="9">
    <source>
        <dbReference type="Proteomes" id="UP000298313"/>
    </source>
</evidence>
<dbReference type="InterPro" id="IPR034279">
    <property type="entry name" value="CuRO_3_CopA"/>
</dbReference>
<dbReference type="InterPro" id="IPR011707">
    <property type="entry name" value="Cu-oxidase-like_N"/>
</dbReference>
<name>A0A4R9BFJ0_9MICO</name>
<evidence type="ECO:0000256" key="4">
    <source>
        <dbReference type="SAM" id="SignalP"/>
    </source>
</evidence>
<dbReference type="Gene3D" id="2.60.40.420">
    <property type="entry name" value="Cupredoxins - blue copper proteins"/>
    <property type="match status" value="3"/>
</dbReference>
<evidence type="ECO:0000313" key="8">
    <source>
        <dbReference type="EMBL" id="TFD81584.1"/>
    </source>
</evidence>
<dbReference type="InterPro" id="IPR006311">
    <property type="entry name" value="TAT_signal"/>
</dbReference>